<protein>
    <submittedName>
        <fullName evidence="1">Uncharacterized protein</fullName>
    </submittedName>
</protein>
<reference evidence="1 2" key="1">
    <citation type="submission" date="2021-05" db="EMBL/GenBank/DDBJ databases">
        <title>Genome Assembly of Synthetic Allotetraploid Brassica napus Reveals Homoeologous Exchanges between Subgenomes.</title>
        <authorList>
            <person name="Davis J.T."/>
        </authorList>
    </citation>
    <scope>NUCLEOTIDE SEQUENCE [LARGE SCALE GENOMIC DNA]</scope>
    <source>
        <strain evidence="2">cv. Da-Ae</strain>
        <tissue evidence="1">Seedling</tissue>
    </source>
</reference>
<evidence type="ECO:0000313" key="2">
    <source>
        <dbReference type="Proteomes" id="UP000824890"/>
    </source>
</evidence>
<comment type="caution">
    <text evidence="1">The sequence shown here is derived from an EMBL/GenBank/DDBJ whole genome shotgun (WGS) entry which is preliminary data.</text>
</comment>
<evidence type="ECO:0000313" key="1">
    <source>
        <dbReference type="EMBL" id="KAH0850581.1"/>
    </source>
</evidence>
<accession>A0ABQ7X3R4</accession>
<name>A0ABQ7X3R4_BRANA</name>
<proteinExistence type="predicted"/>
<organism evidence="1 2">
    <name type="scientific">Brassica napus</name>
    <name type="common">Rape</name>
    <dbReference type="NCBI Taxonomy" id="3708"/>
    <lineage>
        <taxon>Eukaryota</taxon>
        <taxon>Viridiplantae</taxon>
        <taxon>Streptophyta</taxon>
        <taxon>Embryophyta</taxon>
        <taxon>Tracheophyta</taxon>
        <taxon>Spermatophyta</taxon>
        <taxon>Magnoliopsida</taxon>
        <taxon>eudicotyledons</taxon>
        <taxon>Gunneridae</taxon>
        <taxon>Pentapetalae</taxon>
        <taxon>rosids</taxon>
        <taxon>malvids</taxon>
        <taxon>Brassicales</taxon>
        <taxon>Brassicaceae</taxon>
        <taxon>Brassiceae</taxon>
        <taxon>Brassica</taxon>
    </lineage>
</organism>
<dbReference type="Proteomes" id="UP000824890">
    <property type="component" value="Unassembled WGS sequence"/>
</dbReference>
<gene>
    <name evidence="1" type="ORF">HID58_095401</name>
</gene>
<sequence>MNDLGFISDLLSILRKPSCPVTHENAVVIVFNMCDRNRDRSGRLKVLSRRGESIRDVYKACEARIRSCSEKSGSNFEVA</sequence>
<keyword evidence="2" id="KW-1185">Reference proteome</keyword>
<dbReference type="EMBL" id="JAGKQM010002037">
    <property type="protein sequence ID" value="KAH0850581.1"/>
    <property type="molecule type" value="Genomic_DNA"/>
</dbReference>